<accession>Q2RYM1</accession>
<dbReference type="RefSeq" id="WP_011405598.1">
    <property type="nucleotide sequence ID" value="NC_007678.1"/>
</dbReference>
<dbReference type="Pfam" id="PF21205">
    <property type="entry name" value="Rep3_C"/>
    <property type="match status" value="1"/>
</dbReference>
<comment type="similarity">
    <text evidence="1">Belongs to the initiator RepB protein family.</text>
</comment>
<dbReference type="InterPro" id="IPR036388">
    <property type="entry name" value="WH-like_DNA-bd_sf"/>
</dbReference>
<keyword evidence="4" id="KW-0614">Plasmid</keyword>
<keyword evidence="5" id="KW-1185">Reference proteome</keyword>
<name>Q2RYM1_SALRD</name>
<dbReference type="Proteomes" id="UP000008674">
    <property type="component" value="Plasmid pSR35"/>
</dbReference>
<feature type="compositionally biased region" description="Basic and acidic residues" evidence="2">
    <location>
        <begin position="229"/>
        <end position="245"/>
    </location>
</feature>
<dbReference type="Gene3D" id="1.10.10.10">
    <property type="entry name" value="Winged helix-like DNA-binding domain superfamily/Winged helix DNA-binding domain"/>
    <property type="match status" value="2"/>
</dbReference>
<reference evidence="4 5" key="1">
    <citation type="journal article" date="2005" name="Proc. Natl. Acad. Sci. U.S.A.">
        <title>The genome of Salinibacter ruber: convergence and gene exchange among hyperhalophilic bacteria and archaea.</title>
        <authorList>
            <person name="Mongodin E.F."/>
            <person name="Nelson K.E."/>
            <person name="Daugherty S."/>
            <person name="Deboy R.T."/>
            <person name="Wister J."/>
            <person name="Khouri H."/>
            <person name="Weidman J."/>
            <person name="Walsh D.A."/>
            <person name="Papke R.T."/>
            <person name="Sanchez Perez G."/>
            <person name="Sharma A.K."/>
            <person name="Nesbo C.L."/>
            <person name="MacLeod D."/>
            <person name="Bapteste E."/>
            <person name="Doolittle W.F."/>
            <person name="Charlebois R.L."/>
            <person name="Legault B."/>
            <person name="Rodriguez-Valera F."/>
        </authorList>
    </citation>
    <scope>NUCLEOTIDE SEQUENCE [LARGE SCALE GENOMIC DNA]</scope>
    <source>
        <strain evidence="5">DSM 13855 / CECT 5946 / M31</strain>
        <plasmid evidence="5">pSR35</plasmid>
    </source>
</reference>
<evidence type="ECO:0000259" key="3">
    <source>
        <dbReference type="Pfam" id="PF01051"/>
    </source>
</evidence>
<protein>
    <submittedName>
        <fullName evidence="4">Initiator replication protein RepB</fullName>
    </submittedName>
</protein>
<dbReference type="EMBL" id="CP000160">
    <property type="protein sequence ID" value="ABC46390.1"/>
    <property type="molecule type" value="Genomic_DNA"/>
</dbReference>
<sequence>MARQSLFDDQARVVKSNRLVQSKMNWTKLEHRVVAMLIAQLEKDDKEFEEQRVYIKDIADLSGRNGKSLYDQAEEICQKLLDQKIHIRTQTDDGRRRYKGYNCMSSCEYVEGSGYIEAKFNDDMQPFLLQLKRRFTQYNLKCFMQLSSQHSMRIYELLKMREGIKYLRLGIEELREVLSCEHSYERFADFKRWVLERARGELWDKTDIYFNYQVEREGQTPVRINFVIKENDSEKEKEGGSKNEDANETLIQSGQNGERGDIGVEGKADEGETPTFNVFAMVLDEMTQEELDTYSETHIREAVSSARQKVDNDRPDDGAANKAIEAYREALRRVRN</sequence>
<dbReference type="InterPro" id="IPR036390">
    <property type="entry name" value="WH_DNA-bd_sf"/>
</dbReference>
<evidence type="ECO:0000313" key="4">
    <source>
        <dbReference type="EMBL" id="ABC46390.1"/>
    </source>
</evidence>
<dbReference type="AlphaFoldDB" id="Q2RYM1"/>
<dbReference type="OrthoDB" id="865739at2"/>
<dbReference type="eggNOG" id="COG5527">
    <property type="taxonomic scope" value="Bacteria"/>
</dbReference>
<feature type="region of interest" description="Disordered" evidence="2">
    <location>
        <begin position="229"/>
        <end position="271"/>
    </location>
</feature>
<geneLocation type="plasmid" evidence="4 5">
    <name>pSR35</name>
</geneLocation>
<organism evidence="4 5">
    <name type="scientific">Salinibacter ruber (strain DSM 13855 / M31)</name>
    <dbReference type="NCBI Taxonomy" id="309807"/>
    <lineage>
        <taxon>Bacteria</taxon>
        <taxon>Pseudomonadati</taxon>
        <taxon>Rhodothermota</taxon>
        <taxon>Rhodothermia</taxon>
        <taxon>Rhodothermales</taxon>
        <taxon>Salinibacteraceae</taxon>
        <taxon>Salinibacter</taxon>
    </lineage>
</organism>
<feature type="domain" description="Initiator Rep protein WH1" evidence="3">
    <location>
        <begin position="13"/>
        <end position="159"/>
    </location>
</feature>
<evidence type="ECO:0000256" key="2">
    <source>
        <dbReference type="SAM" id="MobiDB-lite"/>
    </source>
</evidence>
<evidence type="ECO:0000313" key="5">
    <source>
        <dbReference type="Proteomes" id="UP000008674"/>
    </source>
</evidence>
<dbReference type="InterPro" id="IPR000525">
    <property type="entry name" value="Initiator_Rep_WH1"/>
</dbReference>
<dbReference type="GO" id="GO:0006270">
    <property type="term" value="P:DNA replication initiation"/>
    <property type="evidence" value="ECO:0007669"/>
    <property type="project" value="InterPro"/>
</dbReference>
<dbReference type="EnsemblBacteria" id="ABC46390">
    <property type="protein sequence ID" value="ABC46390"/>
    <property type="gene ID" value="SRU_p0001"/>
</dbReference>
<dbReference type="SUPFAM" id="SSF46785">
    <property type="entry name" value="Winged helix' DNA-binding domain"/>
    <property type="match status" value="2"/>
</dbReference>
<proteinExistence type="inferred from homology"/>
<dbReference type="KEGG" id="sru:SRU_p0001"/>
<feature type="compositionally biased region" description="Basic and acidic residues" evidence="2">
    <location>
        <begin position="258"/>
        <end position="270"/>
    </location>
</feature>
<gene>
    <name evidence="4" type="primary">repB</name>
    <name evidence="4" type="ordered locus">SRU_p0001</name>
</gene>
<evidence type="ECO:0000256" key="1">
    <source>
        <dbReference type="ARBA" id="ARBA00038283"/>
    </source>
</evidence>
<dbReference type="HOGENOM" id="CLU_821091_0_0_10"/>
<dbReference type="GO" id="GO:0003887">
    <property type="term" value="F:DNA-directed DNA polymerase activity"/>
    <property type="evidence" value="ECO:0007669"/>
    <property type="project" value="InterPro"/>
</dbReference>
<dbReference type="Pfam" id="PF01051">
    <property type="entry name" value="Rep3_N"/>
    <property type="match status" value="1"/>
</dbReference>